<dbReference type="Gene3D" id="3.40.50.1110">
    <property type="entry name" value="SGNH hydrolase"/>
    <property type="match status" value="1"/>
</dbReference>
<evidence type="ECO:0000313" key="1">
    <source>
        <dbReference type="EMBL" id="NER18134.1"/>
    </source>
</evidence>
<evidence type="ECO:0000313" key="2">
    <source>
        <dbReference type="Proteomes" id="UP000474296"/>
    </source>
</evidence>
<dbReference type="RefSeq" id="WP_164032813.1">
    <property type="nucleotide sequence ID" value="NZ_JAABOQ010000005.1"/>
</dbReference>
<comment type="caution">
    <text evidence="1">The sequence shown here is derived from an EMBL/GenBank/DDBJ whole genome shotgun (WGS) entry which is preliminary data.</text>
</comment>
<dbReference type="Proteomes" id="UP000474296">
    <property type="component" value="Unassembled WGS sequence"/>
</dbReference>
<name>A0A6M0CQ28_9FLAO</name>
<dbReference type="AlphaFoldDB" id="A0A6M0CQ28"/>
<dbReference type="EMBL" id="JAABOQ010000005">
    <property type="protein sequence ID" value="NER18134.1"/>
    <property type="molecule type" value="Genomic_DNA"/>
</dbReference>
<protein>
    <submittedName>
        <fullName evidence="1">G-D-S-L family lipolytic protein</fullName>
    </submittedName>
</protein>
<dbReference type="SUPFAM" id="SSF52266">
    <property type="entry name" value="SGNH hydrolase"/>
    <property type="match status" value="2"/>
</dbReference>
<accession>A0A6M0CQ28</accession>
<reference evidence="1 2" key="1">
    <citation type="submission" date="2020-01" db="EMBL/GenBank/DDBJ databases">
        <title>Spongiivirga citrea KCTC 32990T.</title>
        <authorList>
            <person name="Wang G."/>
        </authorList>
    </citation>
    <scope>NUCLEOTIDE SEQUENCE [LARGE SCALE GENOMIC DNA]</scope>
    <source>
        <strain evidence="1 2">KCTC 32990</strain>
    </source>
</reference>
<dbReference type="PROSITE" id="PS51257">
    <property type="entry name" value="PROKAR_LIPOPROTEIN"/>
    <property type="match status" value="1"/>
</dbReference>
<gene>
    <name evidence="1" type="ORF">GWK10_12990</name>
</gene>
<keyword evidence="2" id="KW-1185">Reference proteome</keyword>
<organism evidence="1 2">
    <name type="scientific">Spongiivirga citrea</name>
    <dbReference type="NCBI Taxonomy" id="1481457"/>
    <lineage>
        <taxon>Bacteria</taxon>
        <taxon>Pseudomonadati</taxon>
        <taxon>Bacteroidota</taxon>
        <taxon>Flavobacteriia</taxon>
        <taxon>Flavobacteriales</taxon>
        <taxon>Flavobacteriaceae</taxon>
        <taxon>Spongiivirga</taxon>
    </lineage>
</organism>
<proteinExistence type="predicted"/>
<sequence>MKKHIQYIAVSLLLIFASSCDPEFERAIEDPGFFDAGEANFSATIAVGNSLTAGFADGALYQLGQENSFPNILAKQLSFVSSNTFTQPLAADNIGGLTLNGTQIADKRRVLTQDVTGNLGAVKFIEGIPSTEVSTVLEGPYNNMGVPGAKSYHLVANGYGNIAGVATGAANPYFARFASTPNASILEDAVAQNPTFFTLWIGNNDVLSYATSGGVGVDQTGNLDATMYGPNDITDPNLFAGVFQTLIGGLTQNDAKGVVLNLPDVTSIPFFTTVPNNALVLSAENAASLTGAFQAVSGVFTQVLIQQGVPPSQAQAVASQYAFTFKPGPNRFLIDVPVTQTNPLGIRQMSENELLLLTIDQAALAQGYGSIVLSDSVLQVLGLLQQGGTPNAEQIQTLLAAVSGIDDKDVLDSDELGAISTAQSAYNSTIQNLATANNLAFFDVKTTLAQSANGGIMTDAGLVTSTFATGGAFSLDGVHPTARGYAIVTNGIIDAINAQYNSTIPKVNPGSFPTVYIE</sequence>
<dbReference type="GO" id="GO:0016788">
    <property type="term" value="F:hydrolase activity, acting on ester bonds"/>
    <property type="evidence" value="ECO:0007669"/>
    <property type="project" value="UniProtKB-ARBA"/>
</dbReference>
<dbReference type="InterPro" id="IPR036514">
    <property type="entry name" value="SGNH_hydro_sf"/>
</dbReference>